<reference evidence="1" key="1">
    <citation type="submission" date="2023-05" db="EMBL/GenBank/DDBJ databases">
        <title>Nepenthes gracilis genome sequencing.</title>
        <authorList>
            <person name="Fukushima K."/>
        </authorList>
    </citation>
    <scope>NUCLEOTIDE SEQUENCE</scope>
    <source>
        <strain evidence="1">SING2019-196</strain>
    </source>
</reference>
<evidence type="ECO:0000313" key="2">
    <source>
        <dbReference type="Proteomes" id="UP001279734"/>
    </source>
</evidence>
<accession>A0AAD3TMR3</accession>
<dbReference type="AlphaFoldDB" id="A0AAD3TMR3"/>
<keyword evidence="2" id="KW-1185">Reference proteome</keyword>
<name>A0AAD3TMR3_NEPGR</name>
<gene>
    <name evidence="1" type="ORF">Nepgr_033983</name>
</gene>
<sequence length="113" mass="11891">MGDEVSCPVQAIDLGGVVWGVGFHGRLVDTFVRLFGGVLGAANVLGSEIGFHSCLGLIHWVDDKCCDAPFLTNIWFASTVHGIGAGGADFLLSAVVKLLGSQLPIFRFTAMLL</sequence>
<organism evidence="1 2">
    <name type="scientific">Nepenthes gracilis</name>
    <name type="common">Slender pitcher plant</name>
    <dbReference type="NCBI Taxonomy" id="150966"/>
    <lineage>
        <taxon>Eukaryota</taxon>
        <taxon>Viridiplantae</taxon>
        <taxon>Streptophyta</taxon>
        <taxon>Embryophyta</taxon>
        <taxon>Tracheophyta</taxon>
        <taxon>Spermatophyta</taxon>
        <taxon>Magnoliopsida</taxon>
        <taxon>eudicotyledons</taxon>
        <taxon>Gunneridae</taxon>
        <taxon>Pentapetalae</taxon>
        <taxon>Caryophyllales</taxon>
        <taxon>Nepenthaceae</taxon>
        <taxon>Nepenthes</taxon>
    </lineage>
</organism>
<dbReference type="Proteomes" id="UP001279734">
    <property type="component" value="Unassembled WGS sequence"/>
</dbReference>
<evidence type="ECO:0000313" key="1">
    <source>
        <dbReference type="EMBL" id="GMH32139.1"/>
    </source>
</evidence>
<protein>
    <submittedName>
        <fullName evidence="1">Uncharacterized protein</fullName>
    </submittedName>
</protein>
<proteinExistence type="predicted"/>
<comment type="caution">
    <text evidence="1">The sequence shown here is derived from an EMBL/GenBank/DDBJ whole genome shotgun (WGS) entry which is preliminary data.</text>
</comment>
<dbReference type="EMBL" id="BSYO01000122">
    <property type="protein sequence ID" value="GMH32139.1"/>
    <property type="molecule type" value="Genomic_DNA"/>
</dbReference>